<dbReference type="Proteomes" id="UP000030748">
    <property type="component" value="Unassembled WGS sequence"/>
</dbReference>
<keyword evidence="3" id="KW-1185">Reference proteome</keyword>
<evidence type="ECO:0000259" key="1">
    <source>
        <dbReference type="PROSITE" id="PS51806"/>
    </source>
</evidence>
<dbReference type="PANTHER" id="PTHR46354:SF7">
    <property type="entry name" value="PROTEIN DOG1-LIKE 1"/>
    <property type="match status" value="1"/>
</dbReference>
<accession>A0A022QHB6</accession>
<dbReference type="PROSITE" id="PS51806">
    <property type="entry name" value="DOG1"/>
    <property type="match status" value="1"/>
</dbReference>
<dbReference type="Pfam" id="PF14144">
    <property type="entry name" value="DOG1"/>
    <property type="match status" value="1"/>
</dbReference>
<dbReference type="eggNOG" id="ENOG502QW7X">
    <property type="taxonomic scope" value="Eukaryota"/>
</dbReference>
<evidence type="ECO:0000313" key="3">
    <source>
        <dbReference type="Proteomes" id="UP000030748"/>
    </source>
</evidence>
<dbReference type="InterPro" id="IPR025422">
    <property type="entry name" value="TGA_domain"/>
</dbReference>
<feature type="domain" description="DOG1" evidence="1">
    <location>
        <begin position="6"/>
        <end position="237"/>
    </location>
</feature>
<dbReference type="EMBL" id="KI631456">
    <property type="protein sequence ID" value="EYU28097.1"/>
    <property type="molecule type" value="Genomic_DNA"/>
</dbReference>
<proteinExistence type="predicted"/>
<reference evidence="2 3" key="1">
    <citation type="journal article" date="2013" name="Proc. Natl. Acad. Sci. U.S.A.">
        <title>Fine-scale variation in meiotic recombination in Mimulus inferred from population shotgun sequencing.</title>
        <authorList>
            <person name="Hellsten U."/>
            <person name="Wright K.M."/>
            <person name="Jenkins J."/>
            <person name="Shu S."/>
            <person name="Yuan Y."/>
            <person name="Wessler S.R."/>
            <person name="Schmutz J."/>
            <person name="Willis J.H."/>
            <person name="Rokhsar D.S."/>
        </authorList>
    </citation>
    <scope>NUCLEOTIDE SEQUENCE [LARGE SCALE GENOMIC DNA]</scope>
    <source>
        <strain evidence="3">cv. DUN x IM62</strain>
    </source>
</reference>
<dbReference type="InterPro" id="IPR051886">
    <property type="entry name" value="Seed_Dev/Stress_Resp_Reg"/>
</dbReference>
<gene>
    <name evidence="2" type="ORF">MIMGU_mgv1a017794mg</name>
</gene>
<dbReference type="STRING" id="4155.A0A022QHB6"/>
<feature type="non-terminal residue" evidence="2">
    <location>
        <position position="237"/>
    </location>
</feature>
<evidence type="ECO:0000313" key="2">
    <source>
        <dbReference type="EMBL" id="EYU28097.1"/>
    </source>
</evidence>
<dbReference type="GO" id="GO:0006351">
    <property type="term" value="P:DNA-templated transcription"/>
    <property type="evidence" value="ECO:0007669"/>
    <property type="project" value="InterPro"/>
</dbReference>
<dbReference type="PANTHER" id="PTHR46354">
    <property type="entry name" value="DOG1 DOMAIN-CONTAINING PROTEIN"/>
    <property type="match status" value="1"/>
</dbReference>
<protein>
    <recommendedName>
        <fullName evidence="1">DOG1 domain-containing protein</fullName>
    </recommendedName>
</protein>
<name>A0A022QHB6_ERYGU</name>
<organism evidence="2 3">
    <name type="scientific">Erythranthe guttata</name>
    <name type="common">Yellow monkey flower</name>
    <name type="synonym">Mimulus guttatus</name>
    <dbReference type="NCBI Taxonomy" id="4155"/>
    <lineage>
        <taxon>Eukaryota</taxon>
        <taxon>Viridiplantae</taxon>
        <taxon>Streptophyta</taxon>
        <taxon>Embryophyta</taxon>
        <taxon>Tracheophyta</taxon>
        <taxon>Spermatophyta</taxon>
        <taxon>Magnoliopsida</taxon>
        <taxon>eudicotyledons</taxon>
        <taxon>Gunneridae</taxon>
        <taxon>Pentapetalae</taxon>
        <taxon>asterids</taxon>
        <taxon>lamiids</taxon>
        <taxon>Lamiales</taxon>
        <taxon>Phrymaceae</taxon>
        <taxon>Erythranthe</taxon>
    </lineage>
</organism>
<sequence length="237" mass="26036">MATSDEAKETCFYQQWMALQEHELSELNRAITLNANGSTSDFELTQLIDRILTNFKNYVKMRRVMAKEDVSPYMAPTWCTTLERSVLWIGGCRPSSYIRLIYALCGMLTESNLTEFLNGSNTVNLGELSGAQMSMVDELQKKTIAEERRISTRMAGLQEDVLDDPLAVIAVGSEGGSCGSSGTVEEALTEHGGAMAATLEAADQLRMDTLVEVIRILTPSQGVSYLAAGKKLQLCMQ</sequence>
<dbReference type="GO" id="GO:0043565">
    <property type="term" value="F:sequence-specific DNA binding"/>
    <property type="evidence" value="ECO:0007669"/>
    <property type="project" value="InterPro"/>
</dbReference>
<dbReference type="AlphaFoldDB" id="A0A022QHB6"/>